<evidence type="ECO:0000313" key="2">
    <source>
        <dbReference type="EMBL" id="KAK1342068.1"/>
    </source>
</evidence>
<name>A0AA40I2Y9_CNENI</name>
<dbReference type="EMBL" id="JAULJE010000006">
    <property type="protein sequence ID" value="KAK1342068.1"/>
    <property type="molecule type" value="Genomic_DNA"/>
</dbReference>
<dbReference type="Proteomes" id="UP001177744">
    <property type="component" value="Unassembled WGS sequence"/>
</dbReference>
<proteinExistence type="predicted"/>
<organism evidence="2 3">
    <name type="scientific">Cnephaeus nilssonii</name>
    <name type="common">Northern bat</name>
    <name type="synonym">Eptesicus nilssonii</name>
    <dbReference type="NCBI Taxonomy" id="3371016"/>
    <lineage>
        <taxon>Eukaryota</taxon>
        <taxon>Metazoa</taxon>
        <taxon>Chordata</taxon>
        <taxon>Craniata</taxon>
        <taxon>Vertebrata</taxon>
        <taxon>Euteleostomi</taxon>
        <taxon>Mammalia</taxon>
        <taxon>Eutheria</taxon>
        <taxon>Laurasiatheria</taxon>
        <taxon>Chiroptera</taxon>
        <taxon>Yangochiroptera</taxon>
        <taxon>Vespertilionidae</taxon>
        <taxon>Cnephaeus</taxon>
    </lineage>
</organism>
<protein>
    <submittedName>
        <fullName evidence="2">Uncharacterized protein</fullName>
    </submittedName>
</protein>
<feature type="region of interest" description="Disordered" evidence="1">
    <location>
        <begin position="176"/>
        <end position="244"/>
    </location>
</feature>
<feature type="compositionally biased region" description="Gly residues" evidence="1">
    <location>
        <begin position="185"/>
        <end position="194"/>
    </location>
</feature>
<dbReference type="AlphaFoldDB" id="A0AA40I2Y9"/>
<feature type="compositionally biased region" description="Polar residues" evidence="1">
    <location>
        <begin position="234"/>
        <end position="243"/>
    </location>
</feature>
<comment type="caution">
    <text evidence="2">The sequence shown here is derived from an EMBL/GenBank/DDBJ whole genome shotgun (WGS) entry which is preliminary data.</text>
</comment>
<keyword evidence="3" id="KW-1185">Reference proteome</keyword>
<reference evidence="2" key="1">
    <citation type="submission" date="2023-06" db="EMBL/GenBank/DDBJ databases">
        <title>Reference genome for the Northern bat (Eptesicus nilssonii), a most northern bat species.</title>
        <authorList>
            <person name="Laine V.N."/>
            <person name="Pulliainen A.T."/>
            <person name="Lilley T.M."/>
        </authorList>
    </citation>
    <scope>NUCLEOTIDE SEQUENCE</scope>
    <source>
        <strain evidence="2">BLF_Eptnil</strain>
        <tissue evidence="2">Kidney</tissue>
    </source>
</reference>
<gene>
    <name evidence="2" type="ORF">QTO34_016821</name>
</gene>
<evidence type="ECO:0000313" key="3">
    <source>
        <dbReference type="Proteomes" id="UP001177744"/>
    </source>
</evidence>
<evidence type="ECO:0000256" key="1">
    <source>
        <dbReference type="SAM" id="MobiDB-lite"/>
    </source>
</evidence>
<accession>A0AA40I2Y9</accession>
<sequence>MDPYPEAGHGAARPAFICKLTAIFGQQARSKARPHPKVHPATLCASRVPQSLQTPIRPGPARDTGKPWMVAAQPPRAAQGSGNQGQLKLVLLAVAAAEIGFHITQQSVHQFLLLTKFRTAEAEAQRQPELSVCAMAVLQHRRAWAFGGLEAAWVGGQRGSWGRSLAAVGPQERAAVSAEDAGFQEGRGGGGGPSLPGREAKARPRPGLRLQEDHAPAPPRPRGPGTSELPATPGPTSGQTAYTPQRLALREYRWSQRKAPVAELGPEAAPAQQQSPGLVNRLHPQPHGPGTSQGVDLVGHKDSSSVWATFPRKSFLNSVLVEMPAPLAVTPPRVTGVVRTGRTRGLASAEVSWCQDLHR</sequence>